<dbReference type="OrthoDB" id="2924332at2"/>
<feature type="compositionally biased region" description="Polar residues" evidence="1">
    <location>
        <begin position="59"/>
        <end position="76"/>
    </location>
</feature>
<sequence length="76" mass="8832">MEQVINCLRCNRRLKTVKSRELGFGPVCYKKHLQEQADKEFKKNQTTIDEYLGDEHNATNDSKAISQNEQKAFQVS</sequence>
<gene>
    <name evidence="2" type="ORF">CQU01_04940</name>
</gene>
<dbReference type="InterPro" id="IPR046053">
    <property type="entry name" value="DUF6011"/>
</dbReference>
<evidence type="ECO:0000313" key="3">
    <source>
        <dbReference type="Proteomes" id="UP000321491"/>
    </source>
</evidence>
<organism evidence="2 3">
    <name type="scientific">Cerasibacillus quisquiliarum</name>
    <dbReference type="NCBI Taxonomy" id="227865"/>
    <lineage>
        <taxon>Bacteria</taxon>
        <taxon>Bacillati</taxon>
        <taxon>Bacillota</taxon>
        <taxon>Bacilli</taxon>
        <taxon>Bacillales</taxon>
        <taxon>Bacillaceae</taxon>
        <taxon>Cerasibacillus</taxon>
    </lineage>
</organism>
<evidence type="ECO:0000256" key="1">
    <source>
        <dbReference type="SAM" id="MobiDB-lite"/>
    </source>
</evidence>
<protein>
    <submittedName>
        <fullName evidence="2">Uncharacterized protein</fullName>
    </submittedName>
</protein>
<dbReference type="Proteomes" id="UP000321491">
    <property type="component" value="Unassembled WGS sequence"/>
</dbReference>
<proteinExistence type="predicted"/>
<dbReference type="AlphaFoldDB" id="A0A511UUH1"/>
<feature type="region of interest" description="Disordered" evidence="1">
    <location>
        <begin position="53"/>
        <end position="76"/>
    </location>
</feature>
<keyword evidence="3" id="KW-1185">Reference proteome</keyword>
<reference evidence="2 3" key="1">
    <citation type="submission" date="2019-07" db="EMBL/GenBank/DDBJ databases">
        <title>Whole genome shotgun sequence of Cerasibacillus quisquiliarum NBRC 102429.</title>
        <authorList>
            <person name="Hosoyama A."/>
            <person name="Uohara A."/>
            <person name="Ohji S."/>
            <person name="Ichikawa N."/>
        </authorList>
    </citation>
    <scope>NUCLEOTIDE SEQUENCE [LARGE SCALE GENOMIC DNA]</scope>
    <source>
        <strain evidence="2 3">NBRC 102429</strain>
    </source>
</reference>
<comment type="caution">
    <text evidence="2">The sequence shown here is derived from an EMBL/GenBank/DDBJ whole genome shotgun (WGS) entry which is preliminary data.</text>
</comment>
<accession>A0A511UUH1</accession>
<name>A0A511UUH1_9BACI</name>
<evidence type="ECO:0000313" key="2">
    <source>
        <dbReference type="EMBL" id="GEN30256.1"/>
    </source>
</evidence>
<dbReference type="EMBL" id="BJXW01000007">
    <property type="protein sequence ID" value="GEN30256.1"/>
    <property type="molecule type" value="Genomic_DNA"/>
</dbReference>
<dbReference type="RefSeq" id="WP_146935336.1">
    <property type="nucleotide sequence ID" value="NZ_BJXW01000007.1"/>
</dbReference>
<dbReference type="Pfam" id="PF19474">
    <property type="entry name" value="DUF6011"/>
    <property type="match status" value="1"/>
</dbReference>